<keyword evidence="1" id="KW-0862">Zinc</keyword>
<dbReference type="Proteomes" id="UP000693970">
    <property type="component" value="Unassembled WGS sequence"/>
</dbReference>
<dbReference type="Pfam" id="PF04434">
    <property type="entry name" value="SWIM"/>
    <property type="match status" value="1"/>
</dbReference>
<feature type="compositionally biased region" description="Polar residues" evidence="2">
    <location>
        <begin position="541"/>
        <end position="552"/>
    </location>
</feature>
<proteinExistence type="predicted"/>
<keyword evidence="1" id="KW-0863">Zinc-finger</keyword>
<feature type="region of interest" description="Disordered" evidence="2">
    <location>
        <begin position="522"/>
        <end position="597"/>
    </location>
</feature>
<reference evidence="4" key="2">
    <citation type="submission" date="2021-04" db="EMBL/GenBank/DDBJ databases">
        <authorList>
            <person name="Podell S."/>
        </authorList>
    </citation>
    <scope>NUCLEOTIDE SEQUENCE</scope>
    <source>
        <strain evidence="4">Hildebrandi</strain>
    </source>
</reference>
<evidence type="ECO:0000313" key="4">
    <source>
        <dbReference type="EMBL" id="KAG7365168.1"/>
    </source>
</evidence>
<comment type="caution">
    <text evidence="4">The sequence shown here is derived from an EMBL/GenBank/DDBJ whole genome shotgun (WGS) entry which is preliminary data.</text>
</comment>
<protein>
    <submittedName>
        <fullName evidence="4">SWIM zinc finger domain protein</fullName>
    </submittedName>
</protein>
<feature type="compositionally biased region" description="Basic and acidic residues" evidence="2">
    <location>
        <begin position="522"/>
        <end position="535"/>
    </location>
</feature>
<dbReference type="AlphaFoldDB" id="A0A9K3LMP9"/>
<organism evidence="4 5">
    <name type="scientific">Nitzschia inconspicua</name>
    <dbReference type="NCBI Taxonomy" id="303405"/>
    <lineage>
        <taxon>Eukaryota</taxon>
        <taxon>Sar</taxon>
        <taxon>Stramenopiles</taxon>
        <taxon>Ochrophyta</taxon>
        <taxon>Bacillariophyta</taxon>
        <taxon>Bacillariophyceae</taxon>
        <taxon>Bacillariophycidae</taxon>
        <taxon>Bacillariales</taxon>
        <taxon>Bacillariaceae</taxon>
        <taxon>Nitzschia</taxon>
    </lineage>
</organism>
<feature type="domain" description="SWIM-type" evidence="3">
    <location>
        <begin position="96"/>
        <end position="144"/>
    </location>
</feature>
<dbReference type="GO" id="GO:0008270">
    <property type="term" value="F:zinc ion binding"/>
    <property type="evidence" value="ECO:0007669"/>
    <property type="project" value="UniProtKB-KW"/>
</dbReference>
<dbReference type="OrthoDB" id="70214at2759"/>
<dbReference type="PROSITE" id="PS50966">
    <property type="entry name" value="ZF_SWIM"/>
    <property type="match status" value="1"/>
</dbReference>
<dbReference type="InterPro" id="IPR007527">
    <property type="entry name" value="Znf_SWIM"/>
</dbReference>
<keyword evidence="1" id="KW-0479">Metal-binding</keyword>
<accession>A0A9K3LMP9</accession>
<evidence type="ECO:0000259" key="3">
    <source>
        <dbReference type="PROSITE" id="PS50966"/>
    </source>
</evidence>
<sequence>MDSAWLEDETLPPRYGFRNSNISESANNMVGDARNGNWLDAIDGILIKMSLRIMKSQSEYEGKDGVVDNILGLATKRWENCVGCRVYASGNDGETYSVYQKLGGELEEEALLKVRPVDCVCDCGKWQAIGVPCVHGMAYFRHQMKWRLEDVLDQAVDEYYKYRTQRELYRRNFVPVWRHLLEPDMMTLPPDGAARRMPGRPKTVRLRQNSRYAHEPEKSPTICSRCHQPGHNVRTIDEECDQRQYHSHGVGSLTSLLGFLHGEHVVRRGVLIDDDFPPWVTVPLRAILKSRATLYFANLKLITMSDGTMKPTKPLLLYKHSAQHRYNKQNPGLDMNTELSDRVAFNSKGSFESKYVFRMMDAILVNVWRAHQAVFDIAPCLATLAEPPSLAQQFQKYKDSNVWPMRRGALEKFVKDPFLNRLRMASFPEYEHKSGLVHELVKKANEGARRKCILYFVSKKDVPEASRLHGKEVSSNSSFMCTICMVCLCKKRIGGSKAKSCYDVWHERKNLDLEVTKQRKRLMESREEKDPEAEKRRKNSAIANSQEKSPSKSPGPFQDAQFQDEEEQPDEDELVEEDQEDEQEGDKMDEEDIEAEE</sequence>
<feature type="compositionally biased region" description="Acidic residues" evidence="2">
    <location>
        <begin position="562"/>
        <end position="597"/>
    </location>
</feature>
<evidence type="ECO:0000256" key="2">
    <source>
        <dbReference type="SAM" id="MobiDB-lite"/>
    </source>
</evidence>
<name>A0A9K3LMP9_9STRA</name>
<evidence type="ECO:0000313" key="5">
    <source>
        <dbReference type="Proteomes" id="UP000693970"/>
    </source>
</evidence>
<evidence type="ECO:0000256" key="1">
    <source>
        <dbReference type="PROSITE-ProRule" id="PRU00325"/>
    </source>
</evidence>
<reference evidence="4" key="1">
    <citation type="journal article" date="2021" name="Sci. Rep.">
        <title>Diploid genomic architecture of Nitzschia inconspicua, an elite biomass production diatom.</title>
        <authorList>
            <person name="Oliver A."/>
            <person name="Podell S."/>
            <person name="Pinowska A."/>
            <person name="Traller J.C."/>
            <person name="Smith S.R."/>
            <person name="McClure R."/>
            <person name="Beliaev A."/>
            <person name="Bohutskyi P."/>
            <person name="Hill E.A."/>
            <person name="Rabines A."/>
            <person name="Zheng H."/>
            <person name="Allen L.Z."/>
            <person name="Kuo A."/>
            <person name="Grigoriev I.V."/>
            <person name="Allen A.E."/>
            <person name="Hazlebeck D."/>
            <person name="Allen E.E."/>
        </authorList>
    </citation>
    <scope>NUCLEOTIDE SEQUENCE</scope>
    <source>
        <strain evidence="4">Hildebrandi</strain>
    </source>
</reference>
<keyword evidence="5" id="KW-1185">Reference proteome</keyword>
<dbReference type="EMBL" id="JAGRRH010000009">
    <property type="protein sequence ID" value="KAG7365168.1"/>
    <property type="molecule type" value="Genomic_DNA"/>
</dbReference>
<gene>
    <name evidence="4" type="ORF">IV203_038371</name>
</gene>